<evidence type="ECO:0000256" key="2">
    <source>
        <dbReference type="PROSITE-ProRule" id="PRU00169"/>
    </source>
</evidence>
<feature type="domain" description="Response regulatory" evidence="5">
    <location>
        <begin position="4"/>
        <end position="117"/>
    </location>
</feature>
<comment type="caution">
    <text evidence="2">Lacks conserved residue(s) required for the propagation of feature annotation.</text>
</comment>
<sequence length="252" mass="28470">MSVQIHIIEANHNLRSLLAWHLQQAGYQVHQSATLAQAYQHCARELPTLAILASDLPDGEGIEFCQWLYPQGNSLILMLSARIREIDLVSALHAGVDDYLKKPFGMPEFLARVAALLRRSRIANTIPTDLTYGNLRIDLVRRCIYLRNSTLTDLDATNTATTSTNSSKPSGSSRQESLETRIDLSPQEFSLLYVLAQANGRPVHRHELLKRAWDIDIDNPRTVDSHVLTLRKKLGHPDPIQTVRKIGYRLNY</sequence>
<dbReference type="OrthoDB" id="508982at2"/>
<dbReference type="SUPFAM" id="SSF46894">
    <property type="entry name" value="C-terminal effector domain of the bipartite response regulators"/>
    <property type="match status" value="1"/>
</dbReference>
<evidence type="ECO:0000259" key="5">
    <source>
        <dbReference type="PROSITE" id="PS50110"/>
    </source>
</evidence>
<dbReference type="Proteomes" id="UP000010366">
    <property type="component" value="Chromosome"/>
</dbReference>
<feature type="domain" description="OmpR/PhoB-type" evidence="6">
    <location>
        <begin position="154"/>
        <end position="252"/>
    </location>
</feature>
<evidence type="ECO:0000256" key="4">
    <source>
        <dbReference type="SAM" id="MobiDB-lite"/>
    </source>
</evidence>
<dbReference type="Pfam" id="PF00072">
    <property type="entry name" value="Response_reg"/>
    <property type="match status" value="1"/>
</dbReference>
<keyword evidence="1 3" id="KW-0238">DNA-binding</keyword>
<dbReference type="Pfam" id="PF00486">
    <property type="entry name" value="Trans_reg_C"/>
    <property type="match status" value="1"/>
</dbReference>
<dbReference type="CDD" id="cd00383">
    <property type="entry name" value="trans_reg_C"/>
    <property type="match status" value="1"/>
</dbReference>
<proteinExistence type="predicted"/>
<dbReference type="InterPro" id="IPR016032">
    <property type="entry name" value="Sig_transdc_resp-reg_C-effctor"/>
</dbReference>
<accession>K9UP73</accession>
<dbReference type="InterPro" id="IPR011006">
    <property type="entry name" value="CheY-like_superfamily"/>
</dbReference>
<dbReference type="HOGENOM" id="CLU_000445_30_4_3"/>
<evidence type="ECO:0000259" key="6">
    <source>
        <dbReference type="PROSITE" id="PS51755"/>
    </source>
</evidence>
<dbReference type="GO" id="GO:0005829">
    <property type="term" value="C:cytosol"/>
    <property type="evidence" value="ECO:0007669"/>
    <property type="project" value="TreeGrafter"/>
</dbReference>
<dbReference type="EMBL" id="CP003600">
    <property type="protein sequence ID" value="AFY96620.1"/>
    <property type="molecule type" value="Genomic_DNA"/>
</dbReference>
<organism evidence="7 8">
    <name type="scientific">Chamaesiphon minutus (strain ATCC 27169 / PCC 6605)</name>
    <dbReference type="NCBI Taxonomy" id="1173020"/>
    <lineage>
        <taxon>Bacteria</taxon>
        <taxon>Bacillati</taxon>
        <taxon>Cyanobacteriota</taxon>
        <taxon>Cyanophyceae</taxon>
        <taxon>Gomontiellales</taxon>
        <taxon>Chamaesiphonaceae</taxon>
        <taxon>Chamaesiphon</taxon>
    </lineage>
</organism>
<dbReference type="Gene3D" id="6.10.250.690">
    <property type="match status" value="1"/>
</dbReference>
<dbReference type="PANTHER" id="PTHR48111">
    <property type="entry name" value="REGULATOR OF RPOS"/>
    <property type="match status" value="1"/>
</dbReference>
<dbReference type="PATRIC" id="fig|1173020.3.peg.6631"/>
<feature type="region of interest" description="Disordered" evidence="4">
    <location>
        <begin position="157"/>
        <end position="179"/>
    </location>
</feature>
<name>K9UP73_CHAP6</name>
<evidence type="ECO:0000256" key="3">
    <source>
        <dbReference type="PROSITE-ProRule" id="PRU01091"/>
    </source>
</evidence>
<evidence type="ECO:0000313" key="7">
    <source>
        <dbReference type="EMBL" id="AFY96620.1"/>
    </source>
</evidence>
<dbReference type="Gene3D" id="1.10.10.10">
    <property type="entry name" value="Winged helix-like DNA-binding domain superfamily/Winged helix DNA-binding domain"/>
    <property type="match status" value="1"/>
</dbReference>
<dbReference type="PROSITE" id="PS51755">
    <property type="entry name" value="OMPR_PHOB"/>
    <property type="match status" value="1"/>
</dbReference>
<dbReference type="PROSITE" id="PS50110">
    <property type="entry name" value="RESPONSE_REGULATORY"/>
    <property type="match status" value="1"/>
</dbReference>
<dbReference type="STRING" id="1173020.Cha6605_5764"/>
<dbReference type="SMART" id="SM00862">
    <property type="entry name" value="Trans_reg_C"/>
    <property type="match status" value="1"/>
</dbReference>
<dbReference type="PANTHER" id="PTHR48111:SF68">
    <property type="entry name" value="OMPR SUBFAMILY"/>
    <property type="match status" value="1"/>
</dbReference>
<feature type="DNA-binding region" description="OmpR/PhoB-type" evidence="3">
    <location>
        <begin position="154"/>
        <end position="252"/>
    </location>
</feature>
<dbReference type="GO" id="GO:0006355">
    <property type="term" value="P:regulation of DNA-templated transcription"/>
    <property type="evidence" value="ECO:0007669"/>
    <property type="project" value="InterPro"/>
</dbReference>
<dbReference type="AlphaFoldDB" id="K9UP73"/>
<dbReference type="GO" id="GO:0032993">
    <property type="term" value="C:protein-DNA complex"/>
    <property type="evidence" value="ECO:0007669"/>
    <property type="project" value="TreeGrafter"/>
</dbReference>
<gene>
    <name evidence="7" type="ORF">Cha6605_5764</name>
</gene>
<keyword evidence="8" id="KW-1185">Reference proteome</keyword>
<feature type="compositionally biased region" description="Low complexity" evidence="4">
    <location>
        <begin position="157"/>
        <end position="173"/>
    </location>
</feature>
<dbReference type="InterPro" id="IPR001789">
    <property type="entry name" value="Sig_transdc_resp-reg_receiver"/>
</dbReference>
<evidence type="ECO:0000256" key="1">
    <source>
        <dbReference type="ARBA" id="ARBA00023125"/>
    </source>
</evidence>
<dbReference type="InterPro" id="IPR036388">
    <property type="entry name" value="WH-like_DNA-bd_sf"/>
</dbReference>
<dbReference type="KEGG" id="cmp:Cha6605_5764"/>
<dbReference type="GO" id="GO:0000976">
    <property type="term" value="F:transcription cis-regulatory region binding"/>
    <property type="evidence" value="ECO:0007669"/>
    <property type="project" value="TreeGrafter"/>
</dbReference>
<dbReference type="eggNOG" id="COG0745">
    <property type="taxonomic scope" value="Bacteria"/>
</dbReference>
<dbReference type="Gene3D" id="3.40.50.2300">
    <property type="match status" value="1"/>
</dbReference>
<evidence type="ECO:0000313" key="8">
    <source>
        <dbReference type="Proteomes" id="UP000010366"/>
    </source>
</evidence>
<dbReference type="SUPFAM" id="SSF52172">
    <property type="entry name" value="CheY-like"/>
    <property type="match status" value="1"/>
</dbReference>
<protein>
    <submittedName>
        <fullName evidence="7">Response regulator with CheY-like receiver domain and winged-helix DNA-binding domain</fullName>
    </submittedName>
</protein>
<dbReference type="InterPro" id="IPR039420">
    <property type="entry name" value="WalR-like"/>
</dbReference>
<dbReference type="InterPro" id="IPR001867">
    <property type="entry name" value="OmpR/PhoB-type_DNA-bd"/>
</dbReference>
<dbReference type="RefSeq" id="WP_015162695.1">
    <property type="nucleotide sequence ID" value="NC_019697.1"/>
</dbReference>
<reference evidence="7 8" key="1">
    <citation type="submission" date="2012-05" db="EMBL/GenBank/DDBJ databases">
        <title>Finished chromosome of genome of Chamaesiphon sp. PCC 6605.</title>
        <authorList>
            <consortium name="US DOE Joint Genome Institute"/>
            <person name="Gugger M."/>
            <person name="Coursin T."/>
            <person name="Rippka R."/>
            <person name="Tandeau De Marsac N."/>
            <person name="Huntemann M."/>
            <person name="Wei C.-L."/>
            <person name="Han J."/>
            <person name="Detter J.C."/>
            <person name="Han C."/>
            <person name="Tapia R."/>
            <person name="Chen A."/>
            <person name="Kyrpides N."/>
            <person name="Mavromatis K."/>
            <person name="Markowitz V."/>
            <person name="Szeto E."/>
            <person name="Ivanova N."/>
            <person name="Pagani I."/>
            <person name="Pati A."/>
            <person name="Goodwin L."/>
            <person name="Nordberg H.P."/>
            <person name="Cantor M.N."/>
            <person name="Hua S.X."/>
            <person name="Woyke T."/>
            <person name="Kerfeld C.A."/>
        </authorList>
    </citation>
    <scope>NUCLEOTIDE SEQUENCE [LARGE SCALE GENOMIC DNA]</scope>
    <source>
        <strain evidence="8">ATCC 27169 / PCC 6605</strain>
    </source>
</reference>
<dbReference type="GO" id="GO:0000156">
    <property type="term" value="F:phosphorelay response regulator activity"/>
    <property type="evidence" value="ECO:0007669"/>
    <property type="project" value="TreeGrafter"/>
</dbReference>
<dbReference type="SMART" id="SM00448">
    <property type="entry name" value="REC"/>
    <property type="match status" value="1"/>
</dbReference>